<comment type="caution">
    <text evidence="1">The sequence shown here is derived from an EMBL/GenBank/DDBJ whole genome shotgun (WGS) entry which is preliminary data.</text>
</comment>
<name>A0A015VV53_BACFG</name>
<dbReference type="AlphaFoldDB" id="A0A015VV53"/>
<organism evidence="1 2">
    <name type="scientific">Bacteroides fragilis str. 3998T(B)3</name>
    <dbReference type="NCBI Taxonomy" id="1339316"/>
    <lineage>
        <taxon>Bacteria</taxon>
        <taxon>Pseudomonadati</taxon>
        <taxon>Bacteroidota</taxon>
        <taxon>Bacteroidia</taxon>
        <taxon>Bacteroidales</taxon>
        <taxon>Bacteroidaceae</taxon>
        <taxon>Bacteroides</taxon>
    </lineage>
</organism>
<gene>
    <name evidence="1" type="ORF">M125_3445</name>
</gene>
<dbReference type="Proteomes" id="UP000020773">
    <property type="component" value="Unassembled WGS sequence"/>
</dbReference>
<proteinExistence type="predicted"/>
<evidence type="ECO:0008006" key="3">
    <source>
        <dbReference type="Google" id="ProtNLM"/>
    </source>
</evidence>
<dbReference type="EMBL" id="JGDB01000220">
    <property type="protein sequence ID" value="EXY89883.1"/>
    <property type="molecule type" value="Genomic_DNA"/>
</dbReference>
<evidence type="ECO:0000313" key="1">
    <source>
        <dbReference type="EMBL" id="EXY89883.1"/>
    </source>
</evidence>
<reference evidence="1 2" key="1">
    <citation type="submission" date="2014-02" db="EMBL/GenBank/DDBJ databases">
        <authorList>
            <person name="Sears C."/>
            <person name="Carroll K."/>
            <person name="Sack B.R."/>
            <person name="Qadri F."/>
            <person name="Myers L.L."/>
            <person name="Chung G.-T."/>
            <person name="Escheverria P."/>
            <person name="Fraser C.M."/>
            <person name="Sadzewicz L."/>
            <person name="Shefchek K.A."/>
            <person name="Tallon L."/>
            <person name="Das S.P."/>
            <person name="Daugherty S."/>
            <person name="Mongodin E.F."/>
        </authorList>
    </citation>
    <scope>NUCLEOTIDE SEQUENCE [LARGE SCALE GENOMIC DNA]</scope>
    <source>
        <strain evidence="2">3998T(B)3</strain>
    </source>
</reference>
<sequence length="53" mass="6403">MARVVFFFAFVFRADVRRPEAGLPEVEVFREDFIDFYSYLEFDSPQITRIFTD</sequence>
<dbReference type="PATRIC" id="fig|1339316.3.peg.3262"/>
<evidence type="ECO:0000313" key="2">
    <source>
        <dbReference type="Proteomes" id="UP000020773"/>
    </source>
</evidence>
<accession>A0A015VV53</accession>
<protein>
    <recommendedName>
        <fullName evidence="3">Transposase</fullName>
    </recommendedName>
</protein>